<dbReference type="SUPFAM" id="SSF103473">
    <property type="entry name" value="MFS general substrate transporter"/>
    <property type="match status" value="1"/>
</dbReference>
<evidence type="ECO:0000313" key="2">
    <source>
        <dbReference type="EMBL" id="KUN31741.1"/>
    </source>
</evidence>
<keyword evidence="1" id="KW-1133">Transmembrane helix</keyword>
<name>A0A101QKW2_STRCK</name>
<proteinExistence type="predicted"/>
<dbReference type="InterPro" id="IPR036259">
    <property type="entry name" value="MFS_trans_sf"/>
</dbReference>
<dbReference type="EMBL" id="LMWP01000005">
    <property type="protein sequence ID" value="KUN31741.1"/>
    <property type="molecule type" value="Genomic_DNA"/>
</dbReference>
<reference evidence="2 3" key="1">
    <citation type="submission" date="2015-10" db="EMBL/GenBank/DDBJ databases">
        <title>Draft genome sequence of Streptomyces corchorusii DSM 40340, type strain for the species Streptomyces corchorusii.</title>
        <authorList>
            <person name="Ruckert C."/>
            <person name="Winkler A."/>
            <person name="Kalinowski J."/>
            <person name="Kampfer P."/>
            <person name="Glaeser S."/>
        </authorList>
    </citation>
    <scope>NUCLEOTIDE SEQUENCE [LARGE SCALE GENOMIC DNA]</scope>
    <source>
        <strain evidence="2 3">DSM 40340</strain>
    </source>
</reference>
<protein>
    <submittedName>
        <fullName evidence="2">Transmembrane transport protein</fullName>
    </submittedName>
</protein>
<dbReference type="GO" id="GO:0022857">
    <property type="term" value="F:transmembrane transporter activity"/>
    <property type="evidence" value="ECO:0007669"/>
    <property type="project" value="InterPro"/>
</dbReference>
<dbReference type="InterPro" id="IPR011701">
    <property type="entry name" value="MFS"/>
</dbReference>
<evidence type="ECO:0000256" key="1">
    <source>
        <dbReference type="SAM" id="Phobius"/>
    </source>
</evidence>
<feature type="transmembrane region" description="Helical" evidence="1">
    <location>
        <begin position="75"/>
        <end position="96"/>
    </location>
</feature>
<gene>
    <name evidence="2" type="ORF">AQJ11_06050</name>
</gene>
<sequence length="119" mass="12494">MTHDPGIRRALEKNPPAVKQYTPKGAARTPVVYASANYFGENNNASDYGMVYSSELVSGLVGSGLGAVVVDAWDYHGAFVLAGSIGLASAVVALFLKAPGRPKARRIVPNPHPLGEEMA</sequence>
<dbReference type="Pfam" id="PF07690">
    <property type="entry name" value="MFS_1"/>
    <property type="match status" value="1"/>
</dbReference>
<keyword evidence="1 2" id="KW-0812">Transmembrane</keyword>
<keyword evidence="3" id="KW-1185">Reference proteome</keyword>
<dbReference type="Proteomes" id="UP000053398">
    <property type="component" value="Unassembled WGS sequence"/>
</dbReference>
<accession>A0A101QKW2</accession>
<dbReference type="AlphaFoldDB" id="A0A101QKW2"/>
<evidence type="ECO:0000313" key="3">
    <source>
        <dbReference type="Proteomes" id="UP000053398"/>
    </source>
</evidence>
<comment type="caution">
    <text evidence="2">The sequence shown here is derived from an EMBL/GenBank/DDBJ whole genome shotgun (WGS) entry which is preliminary data.</text>
</comment>
<dbReference type="Gene3D" id="1.20.1250.20">
    <property type="entry name" value="MFS general substrate transporter like domains"/>
    <property type="match status" value="1"/>
</dbReference>
<organism evidence="2 3">
    <name type="scientific">Streptomyces corchorusii</name>
    <name type="common">Streptomyces chibaensis</name>
    <dbReference type="NCBI Taxonomy" id="1903"/>
    <lineage>
        <taxon>Bacteria</taxon>
        <taxon>Bacillati</taxon>
        <taxon>Actinomycetota</taxon>
        <taxon>Actinomycetes</taxon>
        <taxon>Kitasatosporales</taxon>
        <taxon>Streptomycetaceae</taxon>
        <taxon>Streptomyces</taxon>
    </lineage>
</organism>
<keyword evidence="1" id="KW-0472">Membrane</keyword>